<gene>
    <name evidence="3" type="ORF">DI569_08440</name>
</gene>
<dbReference type="NCBIfam" id="NF005863">
    <property type="entry name" value="PRK07798.1"/>
    <property type="match status" value="1"/>
</dbReference>
<dbReference type="PANTHER" id="PTHR43767:SF1">
    <property type="entry name" value="NONRIBOSOMAL PEPTIDE SYNTHASE PES1 (EUROFUNG)-RELATED"/>
    <property type="match status" value="1"/>
</dbReference>
<dbReference type="InterPro" id="IPR045851">
    <property type="entry name" value="AMP-bd_C_sf"/>
</dbReference>
<dbReference type="InterPro" id="IPR025110">
    <property type="entry name" value="AMP-bd_C"/>
</dbReference>
<dbReference type="PROSITE" id="PS00455">
    <property type="entry name" value="AMP_BINDING"/>
    <property type="match status" value="1"/>
</dbReference>
<dbReference type="Gene3D" id="3.40.50.12780">
    <property type="entry name" value="N-terminal domain of ligase-like"/>
    <property type="match status" value="1"/>
</dbReference>
<dbReference type="InterPro" id="IPR000873">
    <property type="entry name" value="AMP-dep_synth/lig_dom"/>
</dbReference>
<dbReference type="Pfam" id="PF00501">
    <property type="entry name" value="AMP-binding"/>
    <property type="match status" value="1"/>
</dbReference>
<proteinExistence type="predicted"/>
<evidence type="ECO:0000313" key="3">
    <source>
        <dbReference type="EMBL" id="PZQ22329.1"/>
    </source>
</evidence>
<dbReference type="AlphaFoldDB" id="A0A2W5L1Z5"/>
<dbReference type="SUPFAM" id="SSF56801">
    <property type="entry name" value="Acetyl-CoA synthetase-like"/>
    <property type="match status" value="1"/>
</dbReference>
<evidence type="ECO:0000313" key="4">
    <source>
        <dbReference type="Proteomes" id="UP000248597"/>
    </source>
</evidence>
<dbReference type="PANTHER" id="PTHR43767">
    <property type="entry name" value="LONG-CHAIN-FATTY-ACID--COA LIGASE"/>
    <property type="match status" value="1"/>
</dbReference>
<dbReference type="Gene3D" id="3.30.300.30">
    <property type="match status" value="1"/>
</dbReference>
<dbReference type="Pfam" id="PF13193">
    <property type="entry name" value="AMP-binding_C"/>
    <property type="match status" value="1"/>
</dbReference>
<feature type="domain" description="AMP-dependent synthetase/ligase" evidence="1">
    <location>
        <begin position="13"/>
        <end position="389"/>
    </location>
</feature>
<feature type="domain" description="AMP-binding enzyme C-terminal" evidence="2">
    <location>
        <begin position="450"/>
        <end position="525"/>
    </location>
</feature>
<dbReference type="InterPro" id="IPR050237">
    <property type="entry name" value="ATP-dep_AMP-bd_enzyme"/>
</dbReference>
<dbReference type="Proteomes" id="UP000248597">
    <property type="component" value="Unassembled WGS sequence"/>
</dbReference>
<dbReference type="GO" id="GO:0016878">
    <property type="term" value="F:acid-thiol ligase activity"/>
    <property type="evidence" value="ECO:0007669"/>
    <property type="project" value="UniProtKB-ARBA"/>
</dbReference>
<dbReference type="InterPro" id="IPR042099">
    <property type="entry name" value="ANL_N_sf"/>
</dbReference>
<sequence length="540" mass="57893">MTVWTFPDIWESVCAAIPDAPAIVQGARVMRYAEFDATADALARRLVDAGLSHQSKVAAYSYNSPEYLLTYFAAFKAGLVPFNVNYRYGRDEVAALLDNGDAEAVVFETTFAAIIGDIRDRLPAIKLWVAIPRDGHPVPDWAVDLDALAAQDRGERPFRAPWGRQGSDMMLLFTGGTTGVPKGVMWQQEDIIGRFGYGGNPLAGVPPLAQPSEAGARAASVAERGCSLIACPLMHGTGLISSLAVLGAGGTLVLLPPGSFDAAVLWDAAERNRANRIAIVGQAFAQPMLDALDAEPARWSLDALQSIGSSGTIWNRENKQALLRHLPHIALTDSFSSSEAFGMAQSTTTRDAEVSTASFALTPDCAVFTEDGRRVAPGSDETGRIAIGGFIPLGYYKDPVKSAETFPTIEGRRWSMPGDWARVAADGTILLLGRGSQCINTGGEKVFPEEVEEALKLFDGVADAAVTSVPDARFGERIVALVARRPAANPAEDAMRDHVRGRLAAYKAPRHFQLVDAIPRMANGKIDYARVKDIAMTSFA</sequence>
<evidence type="ECO:0000259" key="2">
    <source>
        <dbReference type="Pfam" id="PF13193"/>
    </source>
</evidence>
<dbReference type="InterPro" id="IPR020845">
    <property type="entry name" value="AMP-binding_CS"/>
</dbReference>
<organism evidence="3 4">
    <name type="scientific">Sphingopyxis macrogoltabida</name>
    <name type="common">Sphingomonas macrogoltabidus</name>
    <dbReference type="NCBI Taxonomy" id="33050"/>
    <lineage>
        <taxon>Bacteria</taxon>
        <taxon>Pseudomonadati</taxon>
        <taxon>Pseudomonadota</taxon>
        <taxon>Alphaproteobacteria</taxon>
        <taxon>Sphingomonadales</taxon>
        <taxon>Sphingomonadaceae</taxon>
        <taxon>Sphingopyxis</taxon>
    </lineage>
</organism>
<accession>A0A2W5L1Z5</accession>
<evidence type="ECO:0000259" key="1">
    <source>
        <dbReference type="Pfam" id="PF00501"/>
    </source>
</evidence>
<name>A0A2W5L1Z5_SPHMC</name>
<dbReference type="EMBL" id="QFPJ01000015">
    <property type="protein sequence ID" value="PZQ22329.1"/>
    <property type="molecule type" value="Genomic_DNA"/>
</dbReference>
<comment type="caution">
    <text evidence="3">The sequence shown here is derived from an EMBL/GenBank/DDBJ whole genome shotgun (WGS) entry which is preliminary data.</text>
</comment>
<reference evidence="3 4" key="1">
    <citation type="submission" date="2017-08" db="EMBL/GenBank/DDBJ databases">
        <title>Infants hospitalized years apart are colonized by the same room-sourced microbial strains.</title>
        <authorList>
            <person name="Brooks B."/>
            <person name="Olm M.R."/>
            <person name="Firek B.A."/>
            <person name="Baker R."/>
            <person name="Thomas B.C."/>
            <person name="Morowitz M.J."/>
            <person name="Banfield J.F."/>
        </authorList>
    </citation>
    <scope>NUCLEOTIDE SEQUENCE [LARGE SCALE GENOMIC DNA]</scope>
    <source>
        <strain evidence="3">S2_005_003_R2_47</strain>
    </source>
</reference>
<protein>
    <submittedName>
        <fullName evidence="3">Acyl-CoA synthetase</fullName>
    </submittedName>
</protein>